<dbReference type="OrthoDB" id="9770793at2"/>
<dbReference type="Proteomes" id="UP000001505">
    <property type="component" value="Chromosome"/>
</dbReference>
<dbReference type="InterPro" id="IPR010349">
    <property type="entry name" value="Asparaginase_II"/>
</dbReference>
<dbReference type="EC" id="3.5.1.1" evidence="1"/>
<reference evidence="1 2" key="1">
    <citation type="journal article" date="2010" name="PLoS ONE">
        <title>The Waddlia genome: a window into chlamydial biology.</title>
        <authorList>
            <person name="Bertelli C."/>
            <person name="Collyn F."/>
            <person name="Croxatto A."/>
            <person name="Ruckert C."/>
            <person name="Polkinghorne A."/>
            <person name="Kebbi-Beghdadi C."/>
            <person name="Goesmann A."/>
            <person name="Vaughan L."/>
            <person name="Greub G."/>
        </authorList>
    </citation>
    <scope>NUCLEOTIDE SEQUENCE [LARGE SCALE GENOMIC DNA]</scope>
    <source>
        <strain evidence="2">ATCC VR-1470 / WSU 86-1044</strain>
    </source>
</reference>
<dbReference type="PANTHER" id="PTHR42110:SF1">
    <property type="entry name" value="L-ASPARAGINASE, PUTATIVE (AFU_ORTHOLOGUE AFUA_3G11890)-RELATED"/>
    <property type="match status" value="1"/>
</dbReference>
<evidence type="ECO:0000313" key="1">
    <source>
        <dbReference type="EMBL" id="ADI38103.1"/>
    </source>
</evidence>
<dbReference type="RefSeq" id="WP_013181822.1">
    <property type="nucleotide sequence ID" value="NC_014225.1"/>
</dbReference>
<proteinExistence type="predicted"/>
<dbReference type="PANTHER" id="PTHR42110">
    <property type="entry name" value="L-ASPARAGINASE, PUTATIVE (AFU_ORTHOLOGUE AFUA_3G11890)-RELATED"/>
    <property type="match status" value="1"/>
</dbReference>
<evidence type="ECO:0000313" key="2">
    <source>
        <dbReference type="Proteomes" id="UP000001505"/>
    </source>
</evidence>
<keyword evidence="2" id="KW-1185">Reference proteome</keyword>
<organism evidence="1 2">
    <name type="scientific">Waddlia chondrophila (strain ATCC VR-1470 / WSU 86-1044)</name>
    <dbReference type="NCBI Taxonomy" id="716544"/>
    <lineage>
        <taxon>Bacteria</taxon>
        <taxon>Pseudomonadati</taxon>
        <taxon>Chlamydiota</taxon>
        <taxon>Chlamydiia</taxon>
        <taxon>Parachlamydiales</taxon>
        <taxon>Waddliaceae</taxon>
        <taxon>Waddlia</taxon>
    </lineage>
</organism>
<accession>D6YVE2</accession>
<dbReference type="eggNOG" id="COG4448">
    <property type="taxonomic scope" value="Bacteria"/>
</dbReference>
<dbReference type="GO" id="GO:0004067">
    <property type="term" value="F:asparaginase activity"/>
    <property type="evidence" value="ECO:0007669"/>
    <property type="project" value="UniProtKB-EC"/>
</dbReference>
<dbReference type="STRING" id="716544.wcw_0736"/>
<protein>
    <submittedName>
        <fullName evidence="1">Putative L-asparaginase II</fullName>
        <ecNumber evidence="1">3.5.1.1</ecNumber>
    </submittedName>
</protein>
<dbReference type="KEGG" id="wch:wcw_0736"/>
<dbReference type="EMBL" id="CP001928">
    <property type="protein sequence ID" value="ADI38103.1"/>
    <property type="molecule type" value="Genomic_DNA"/>
</dbReference>
<dbReference type="Pfam" id="PF06089">
    <property type="entry name" value="Asparaginase_II"/>
    <property type="match status" value="1"/>
</dbReference>
<keyword evidence="1" id="KW-0378">Hydrolase</keyword>
<sequence length="321" mass="35264">MSYDNHVIGLVTRGDIVESKHYGHIAVVNSKGKLLYSLGNPSSLTFFRSALKPFQASTVIATGALEAYKMSTKELAFVSSSHTSEPKHIECLEQLLQRVKIPANSLYCGRSKHSQEGSSKIPDKTYHECSGKHIGLIAAAKQIGEDHNQVSYLHHPVQEMVMEQISHYCDYTPTSIGIDGCGLPTVAIPLEQIALGYARMGEEFGKSNLGQVAKAMSKHPWYVGGSQRFDTEIMRAFRGEVIAKRGAEGILCISIPSKKMGISIKCEDGSHRPIPMAALSLFEKLNLLTKHGLHTLKQAHPHWHKILNSRNESVGSIHSAI</sequence>
<dbReference type="HOGENOM" id="CLU_062004_0_0_0"/>
<name>D6YVE2_WADCW</name>
<gene>
    <name evidence="1" type="ordered locus">wcw_0736</name>
</gene>
<dbReference type="AlphaFoldDB" id="D6YVE2"/>